<dbReference type="PANTHER" id="PTHR34808">
    <property type="entry name" value="EXPRESSED PROTEIN"/>
    <property type="match status" value="1"/>
</dbReference>
<organism evidence="1 2">
    <name type="scientific">Eucalyptus globulus</name>
    <name type="common">Tasmanian blue gum</name>
    <dbReference type="NCBI Taxonomy" id="34317"/>
    <lineage>
        <taxon>Eukaryota</taxon>
        <taxon>Viridiplantae</taxon>
        <taxon>Streptophyta</taxon>
        <taxon>Embryophyta</taxon>
        <taxon>Tracheophyta</taxon>
        <taxon>Spermatophyta</taxon>
        <taxon>Magnoliopsida</taxon>
        <taxon>eudicotyledons</taxon>
        <taxon>Gunneridae</taxon>
        <taxon>Pentapetalae</taxon>
        <taxon>rosids</taxon>
        <taxon>malvids</taxon>
        <taxon>Myrtales</taxon>
        <taxon>Myrtaceae</taxon>
        <taxon>Myrtoideae</taxon>
        <taxon>Eucalypteae</taxon>
        <taxon>Eucalyptus</taxon>
    </lineage>
</organism>
<evidence type="ECO:0000313" key="1">
    <source>
        <dbReference type="EMBL" id="KAL3728950.1"/>
    </source>
</evidence>
<reference evidence="1 2" key="1">
    <citation type="submission" date="2024-11" db="EMBL/GenBank/DDBJ databases">
        <title>Chromosome-level genome assembly of Eucalyptus globulus Labill. provides insights into its genome evolution.</title>
        <authorList>
            <person name="Li X."/>
        </authorList>
    </citation>
    <scope>NUCLEOTIDE SEQUENCE [LARGE SCALE GENOMIC DNA]</scope>
    <source>
        <strain evidence="1">CL2024</strain>
        <tissue evidence="1">Fresh tender leaves</tissue>
    </source>
</reference>
<protein>
    <submittedName>
        <fullName evidence="1">Uncharacterized protein</fullName>
    </submittedName>
</protein>
<name>A0ABD3JN01_EUCGL</name>
<gene>
    <name evidence="1" type="ORF">ACJRO7_033528</name>
</gene>
<sequence length="99" mass="10971">MREEGGGAGMARVKGRASIDGEPRTLSFHQIKLEAAMYVVNTCTVEEALRIFTETCCIIQGLEPVIYSSNGLDLDEEPNDDDCDELRLLFSRDTISVPF</sequence>
<comment type="caution">
    <text evidence="1">The sequence shown here is derived from an EMBL/GenBank/DDBJ whole genome shotgun (WGS) entry which is preliminary data.</text>
</comment>
<dbReference type="Proteomes" id="UP001634007">
    <property type="component" value="Unassembled WGS sequence"/>
</dbReference>
<dbReference type="PANTHER" id="PTHR34808:SF2">
    <property type="entry name" value="EXPRESSED PROTEIN"/>
    <property type="match status" value="1"/>
</dbReference>
<proteinExistence type="predicted"/>
<dbReference type="EMBL" id="JBJKBG010000008">
    <property type="protein sequence ID" value="KAL3728950.1"/>
    <property type="molecule type" value="Genomic_DNA"/>
</dbReference>
<evidence type="ECO:0000313" key="2">
    <source>
        <dbReference type="Proteomes" id="UP001634007"/>
    </source>
</evidence>
<dbReference type="AlphaFoldDB" id="A0ABD3JN01"/>
<keyword evidence="2" id="KW-1185">Reference proteome</keyword>
<accession>A0ABD3JN01</accession>